<dbReference type="SUPFAM" id="SSF51197">
    <property type="entry name" value="Clavaminate synthase-like"/>
    <property type="match status" value="1"/>
</dbReference>
<dbReference type="PANTHER" id="PTHR20883">
    <property type="entry name" value="PHYTANOYL-COA DIOXYGENASE DOMAIN CONTAINING 1"/>
    <property type="match status" value="1"/>
</dbReference>
<dbReference type="Gene3D" id="2.60.120.620">
    <property type="entry name" value="q2cbj1_9rhob like domain"/>
    <property type="match status" value="1"/>
</dbReference>
<reference evidence="1" key="1">
    <citation type="submission" date="2018-05" db="EMBL/GenBank/DDBJ databases">
        <authorList>
            <person name="Lanie J.A."/>
            <person name="Ng W.-L."/>
            <person name="Kazmierczak K.M."/>
            <person name="Andrzejewski T.M."/>
            <person name="Davidsen T.M."/>
            <person name="Wayne K.J."/>
            <person name="Tettelin H."/>
            <person name="Glass J.I."/>
            <person name="Rusch D."/>
            <person name="Podicherti R."/>
            <person name="Tsui H.-C.T."/>
            <person name="Winkler M.E."/>
        </authorList>
    </citation>
    <scope>NUCLEOTIDE SEQUENCE</scope>
</reference>
<gene>
    <name evidence="1" type="ORF">METZ01_LOCUS31396</name>
</gene>
<name>A0A381QGS0_9ZZZZ</name>
<dbReference type="AlphaFoldDB" id="A0A381QGS0"/>
<evidence type="ECO:0008006" key="2">
    <source>
        <dbReference type="Google" id="ProtNLM"/>
    </source>
</evidence>
<evidence type="ECO:0000313" key="1">
    <source>
        <dbReference type="EMBL" id="SUZ78542.1"/>
    </source>
</evidence>
<accession>A0A381QGS0</accession>
<dbReference type="Pfam" id="PF05721">
    <property type="entry name" value="PhyH"/>
    <property type="match status" value="1"/>
</dbReference>
<proteinExistence type="predicted"/>
<sequence length="269" mass="30909">MTRLSAADIQEFQQNGVIVLRGVFTEWIESLRKGVDHNMADPGEFSKNYTTEGDSGNFFGDYCNWARIPEYRSFFFDSPAGEMAAELMQSQTVRIFHEHVLVKEPGTSNPTPWHHDQPYYCVDGKQVVSFWIPLDTVPQATCPEFVSGSHAWGKWFLPRKFSGVDYNHTEEWLEPIPDIENQREDYDIRSWDLEPGDAIAFHYLTVHGAPPNKSKKLRRRGFAARWLGDDTTYAHRSGVISPPFPGLEKRLNVGDPLDTDEFPQIWPRT</sequence>
<dbReference type="PANTHER" id="PTHR20883:SF49">
    <property type="entry name" value="PHYTANOYL-COA DIOXYGENASE"/>
    <property type="match status" value="1"/>
</dbReference>
<organism evidence="1">
    <name type="scientific">marine metagenome</name>
    <dbReference type="NCBI Taxonomy" id="408172"/>
    <lineage>
        <taxon>unclassified sequences</taxon>
        <taxon>metagenomes</taxon>
        <taxon>ecological metagenomes</taxon>
    </lineage>
</organism>
<dbReference type="EMBL" id="UINC01001357">
    <property type="protein sequence ID" value="SUZ78542.1"/>
    <property type="molecule type" value="Genomic_DNA"/>
</dbReference>
<dbReference type="InterPro" id="IPR008775">
    <property type="entry name" value="Phytyl_CoA_dOase-like"/>
</dbReference>
<protein>
    <recommendedName>
        <fullName evidence="2">Phytanoyl-CoA dioxygenase</fullName>
    </recommendedName>
</protein>